<dbReference type="SUPFAM" id="SSF53244">
    <property type="entry name" value="MurD-like peptide ligases, peptide-binding domain"/>
    <property type="match status" value="1"/>
</dbReference>
<evidence type="ECO:0000259" key="11">
    <source>
        <dbReference type="Pfam" id="PF01225"/>
    </source>
</evidence>
<keyword evidence="1" id="KW-0963">Cytoplasm</keyword>
<reference evidence="14" key="1">
    <citation type="submission" date="2016-10" db="EMBL/GenBank/DDBJ databases">
        <title>Sequence of Gallionella enrichment culture.</title>
        <authorList>
            <person name="Poehlein A."/>
            <person name="Muehling M."/>
            <person name="Daniel R."/>
        </authorList>
    </citation>
    <scope>NUCLEOTIDE SEQUENCE</scope>
</reference>
<evidence type="ECO:0000256" key="10">
    <source>
        <dbReference type="ARBA" id="ARBA00031461"/>
    </source>
</evidence>
<dbReference type="InterPro" id="IPR036615">
    <property type="entry name" value="Mur_ligase_C_dom_sf"/>
</dbReference>
<dbReference type="InterPro" id="IPR035911">
    <property type="entry name" value="MurE/MurF_N"/>
</dbReference>
<dbReference type="InterPro" id="IPR004101">
    <property type="entry name" value="Mur_ligase_C"/>
</dbReference>
<keyword evidence="3" id="KW-0132">Cell division</keyword>
<dbReference type="Pfam" id="PF02875">
    <property type="entry name" value="Mur_ligase_C"/>
    <property type="match status" value="1"/>
</dbReference>
<comment type="caution">
    <text evidence="14">The sequence shown here is derived from an EMBL/GenBank/DDBJ whole genome shotgun (WGS) entry which is preliminary data.</text>
</comment>
<evidence type="ECO:0000256" key="2">
    <source>
        <dbReference type="ARBA" id="ARBA00022598"/>
    </source>
</evidence>
<keyword evidence="6" id="KW-0133">Cell shape</keyword>
<evidence type="ECO:0000256" key="8">
    <source>
        <dbReference type="ARBA" id="ARBA00023306"/>
    </source>
</evidence>
<evidence type="ECO:0000313" key="14">
    <source>
        <dbReference type="EMBL" id="OIQ81674.1"/>
    </source>
</evidence>
<evidence type="ECO:0000259" key="13">
    <source>
        <dbReference type="Pfam" id="PF08245"/>
    </source>
</evidence>
<accession>A0A1J5QEP5</accession>
<dbReference type="InterPro" id="IPR013221">
    <property type="entry name" value="Mur_ligase_cen"/>
</dbReference>
<sequence length="456" mass="47586">MMPLSEAALATKGQLLGPDVEFGAISTDSRRVEAGDLFVALRGERFDGHDYVADCLQRGAVAAVVEAQSAVSSRPSDKSLLVVADGRIALGALARHWRGKFSLPLIAVTGSNGKTTVKEMLASILRAAAGRDDAVLATTGNLNNEIGVPLTLFRLDAGHRYAVIEMGMNHAGEIARLTAIARPTVALVNNALPAHLEGLGSVAGVAHAKGEIFQGLAADGTAVINADDAFAPLWRQLAAPHRVLSFGLQSAADVSADYRLKADGSEIVLKTPQGATVLNLPVAGLHNVSNALAATAAALAVEVPLDAVVAGLQRFAAARGRLQRKTGVQGCALIDDTYNANPASMRAAIDVLAACPGRRYLVLGDMGELGEDAGKLHHEIGEYARAAKLEGVLTLGEMGRAYGGQHFDSPEALAATLLPELGANSTVLVKGSRFMRMERVVALLTETEQKESRHAA</sequence>
<dbReference type="GO" id="GO:0008360">
    <property type="term" value="P:regulation of cell shape"/>
    <property type="evidence" value="ECO:0007669"/>
    <property type="project" value="UniProtKB-KW"/>
</dbReference>
<keyword evidence="8" id="KW-0131">Cell cycle</keyword>
<evidence type="ECO:0000259" key="12">
    <source>
        <dbReference type="Pfam" id="PF02875"/>
    </source>
</evidence>
<proteinExistence type="inferred from homology"/>
<evidence type="ECO:0000256" key="9">
    <source>
        <dbReference type="ARBA" id="ARBA00023316"/>
    </source>
</evidence>
<dbReference type="Gene3D" id="3.90.190.20">
    <property type="entry name" value="Mur ligase, C-terminal domain"/>
    <property type="match status" value="1"/>
</dbReference>
<dbReference type="GO" id="GO:0051301">
    <property type="term" value="P:cell division"/>
    <property type="evidence" value="ECO:0007669"/>
    <property type="project" value="UniProtKB-KW"/>
</dbReference>
<dbReference type="Gene3D" id="3.40.1390.10">
    <property type="entry name" value="MurE/MurF, N-terminal domain"/>
    <property type="match status" value="1"/>
</dbReference>
<dbReference type="GO" id="GO:0047480">
    <property type="term" value="F:UDP-N-acetylmuramoyl-tripeptide-D-alanyl-D-alanine ligase activity"/>
    <property type="evidence" value="ECO:0007669"/>
    <property type="project" value="InterPro"/>
</dbReference>
<dbReference type="GO" id="GO:0005524">
    <property type="term" value="F:ATP binding"/>
    <property type="evidence" value="ECO:0007669"/>
    <property type="project" value="UniProtKB-KW"/>
</dbReference>
<dbReference type="PANTHER" id="PTHR43024:SF1">
    <property type="entry name" value="UDP-N-ACETYLMURAMOYL-TRIPEPTIDE--D-ALANYL-D-ALANINE LIGASE"/>
    <property type="match status" value="1"/>
</dbReference>
<dbReference type="AlphaFoldDB" id="A0A1J5QEP5"/>
<name>A0A1J5QEP5_9ZZZZ</name>
<dbReference type="InterPro" id="IPR005863">
    <property type="entry name" value="UDP-N-AcMur_synth"/>
</dbReference>
<dbReference type="GO" id="GO:0009252">
    <property type="term" value="P:peptidoglycan biosynthetic process"/>
    <property type="evidence" value="ECO:0007669"/>
    <property type="project" value="UniProtKB-KW"/>
</dbReference>
<dbReference type="NCBIfam" id="TIGR01143">
    <property type="entry name" value="murF"/>
    <property type="match status" value="1"/>
</dbReference>
<keyword evidence="7" id="KW-0573">Peptidoglycan synthesis</keyword>
<gene>
    <name evidence="14" type="primary">murF_10</name>
    <name evidence="14" type="ORF">GALL_365600</name>
</gene>
<keyword evidence="5" id="KW-0067">ATP-binding</keyword>
<protein>
    <recommendedName>
        <fullName evidence="10">UDP-MurNAc-pentapeptide synthetase</fullName>
    </recommendedName>
</protein>
<keyword evidence="2 14" id="KW-0436">Ligase</keyword>
<evidence type="ECO:0000256" key="1">
    <source>
        <dbReference type="ARBA" id="ARBA00022490"/>
    </source>
</evidence>
<dbReference type="SUPFAM" id="SSF63418">
    <property type="entry name" value="MurE/MurF N-terminal domain"/>
    <property type="match status" value="1"/>
</dbReference>
<dbReference type="Pfam" id="PF08245">
    <property type="entry name" value="Mur_ligase_M"/>
    <property type="match status" value="1"/>
</dbReference>
<dbReference type="InterPro" id="IPR051046">
    <property type="entry name" value="MurCDEF_CellWall_CoF430Synth"/>
</dbReference>
<organism evidence="14">
    <name type="scientific">mine drainage metagenome</name>
    <dbReference type="NCBI Taxonomy" id="410659"/>
    <lineage>
        <taxon>unclassified sequences</taxon>
        <taxon>metagenomes</taxon>
        <taxon>ecological metagenomes</taxon>
    </lineage>
</organism>
<dbReference type="SUPFAM" id="SSF53623">
    <property type="entry name" value="MurD-like peptide ligases, catalytic domain"/>
    <property type="match status" value="1"/>
</dbReference>
<dbReference type="InterPro" id="IPR000713">
    <property type="entry name" value="Mur_ligase_N"/>
</dbReference>
<dbReference type="InterPro" id="IPR036565">
    <property type="entry name" value="Mur-like_cat_sf"/>
</dbReference>
<dbReference type="Gene3D" id="3.40.1190.10">
    <property type="entry name" value="Mur-like, catalytic domain"/>
    <property type="match status" value="1"/>
</dbReference>
<evidence type="ECO:0000256" key="6">
    <source>
        <dbReference type="ARBA" id="ARBA00022960"/>
    </source>
</evidence>
<evidence type="ECO:0000256" key="4">
    <source>
        <dbReference type="ARBA" id="ARBA00022741"/>
    </source>
</evidence>
<dbReference type="PANTHER" id="PTHR43024">
    <property type="entry name" value="UDP-N-ACETYLMURAMOYL-TRIPEPTIDE--D-ALANYL-D-ALANINE LIGASE"/>
    <property type="match status" value="1"/>
</dbReference>
<feature type="domain" description="Mur ligase C-terminal" evidence="12">
    <location>
        <begin position="320"/>
        <end position="433"/>
    </location>
</feature>
<keyword evidence="9" id="KW-0961">Cell wall biogenesis/degradation</keyword>
<dbReference type="GO" id="GO:0071555">
    <property type="term" value="P:cell wall organization"/>
    <property type="evidence" value="ECO:0007669"/>
    <property type="project" value="UniProtKB-KW"/>
</dbReference>
<feature type="domain" description="Mur ligase central" evidence="13">
    <location>
        <begin position="108"/>
        <end position="298"/>
    </location>
</feature>
<dbReference type="EMBL" id="MLJW01000895">
    <property type="protein sequence ID" value="OIQ81674.1"/>
    <property type="molecule type" value="Genomic_DNA"/>
</dbReference>
<dbReference type="Pfam" id="PF01225">
    <property type="entry name" value="Mur_ligase"/>
    <property type="match status" value="1"/>
</dbReference>
<evidence type="ECO:0000256" key="7">
    <source>
        <dbReference type="ARBA" id="ARBA00022984"/>
    </source>
</evidence>
<feature type="domain" description="Mur ligase N-terminal catalytic" evidence="11">
    <location>
        <begin position="24"/>
        <end position="96"/>
    </location>
</feature>
<evidence type="ECO:0000256" key="5">
    <source>
        <dbReference type="ARBA" id="ARBA00022840"/>
    </source>
</evidence>
<evidence type="ECO:0000256" key="3">
    <source>
        <dbReference type="ARBA" id="ARBA00022618"/>
    </source>
</evidence>
<keyword evidence="4" id="KW-0547">Nucleotide-binding</keyword>
<dbReference type="HAMAP" id="MF_02019">
    <property type="entry name" value="MurF"/>
    <property type="match status" value="1"/>
</dbReference>